<keyword evidence="10" id="KW-1185">Reference proteome</keyword>
<dbReference type="AlphaFoldDB" id="A0A4U8Q2J0"/>
<organism evidence="9 10">
    <name type="scientific">Robinsoniella peoriensis</name>
    <dbReference type="NCBI Taxonomy" id="180332"/>
    <lineage>
        <taxon>Bacteria</taxon>
        <taxon>Bacillati</taxon>
        <taxon>Bacillota</taxon>
        <taxon>Clostridia</taxon>
        <taxon>Lachnospirales</taxon>
        <taxon>Lachnospiraceae</taxon>
        <taxon>Robinsoniella</taxon>
    </lineage>
</organism>
<evidence type="ECO:0000313" key="9">
    <source>
        <dbReference type="EMBL" id="TLC98112.1"/>
    </source>
</evidence>
<name>A0A4U8Q2J0_9FIRM</name>
<evidence type="ECO:0000256" key="6">
    <source>
        <dbReference type="ARBA" id="ARBA00023004"/>
    </source>
</evidence>
<dbReference type="RefSeq" id="WP_044295740.1">
    <property type="nucleotide sequence ID" value="NZ_CABMJZ010000057.1"/>
</dbReference>
<keyword evidence="1" id="KW-0813">Transport</keyword>
<dbReference type="PANTHER" id="PTHR43687:SF6">
    <property type="entry name" value="L-ASPARTATE SEMIALDEHYDE SULFURTRANSFERASE IRON-SULFUR SUBUNIT"/>
    <property type="match status" value="1"/>
</dbReference>
<evidence type="ECO:0000259" key="8">
    <source>
        <dbReference type="PROSITE" id="PS51379"/>
    </source>
</evidence>
<dbReference type="InterPro" id="IPR050572">
    <property type="entry name" value="Fe-S_Ferredoxin"/>
</dbReference>
<protein>
    <submittedName>
        <fullName evidence="9">Ferredoxin II</fullName>
    </submittedName>
</protein>
<evidence type="ECO:0000256" key="7">
    <source>
        <dbReference type="ARBA" id="ARBA00023014"/>
    </source>
</evidence>
<reference evidence="9 10" key="1">
    <citation type="journal article" date="2019" name="Anaerobe">
        <title>Detection of Robinsoniella peoriensis in multiple bone samples of a trauma patient.</title>
        <authorList>
            <person name="Schrottner P."/>
            <person name="Hartwich K."/>
            <person name="Bunk B."/>
            <person name="Schober I."/>
            <person name="Helbig S."/>
            <person name="Rudolph W.W."/>
            <person name="Gunzer F."/>
        </authorList>
    </citation>
    <scope>NUCLEOTIDE SEQUENCE [LARGE SCALE GENOMIC DNA]</scope>
    <source>
        <strain evidence="9 10">DSM 106044</strain>
    </source>
</reference>
<accession>A0A4U8Q2J0</accession>
<keyword evidence="5" id="KW-0249">Electron transport</keyword>
<dbReference type="OrthoDB" id="9810688at2"/>
<dbReference type="Gene3D" id="3.30.70.20">
    <property type="match status" value="1"/>
</dbReference>
<feature type="domain" description="4Fe-4S ferredoxin-type" evidence="8">
    <location>
        <begin position="31"/>
        <end position="61"/>
    </location>
</feature>
<dbReference type="PROSITE" id="PS51379">
    <property type="entry name" value="4FE4S_FER_2"/>
    <property type="match status" value="2"/>
</dbReference>
<keyword evidence="3" id="KW-0479">Metal-binding</keyword>
<keyword evidence="4" id="KW-0677">Repeat</keyword>
<feature type="domain" description="4Fe-4S ferredoxin-type" evidence="8">
    <location>
        <begin position="1"/>
        <end position="30"/>
    </location>
</feature>
<dbReference type="PROSITE" id="PS00198">
    <property type="entry name" value="4FE4S_FER_1"/>
    <property type="match status" value="1"/>
</dbReference>
<gene>
    <name evidence="9" type="ORF">DSM106044_05018</name>
</gene>
<evidence type="ECO:0000256" key="2">
    <source>
        <dbReference type="ARBA" id="ARBA00022485"/>
    </source>
</evidence>
<dbReference type="SUPFAM" id="SSF54862">
    <property type="entry name" value="4Fe-4S ferredoxins"/>
    <property type="match status" value="1"/>
</dbReference>
<sequence>MSITIKRDVCIGCGKCRMVCPGSLLKADQDRKAYIAYPRDCWGCASCVKECPVNAISLYLGSDMGGKGSLLSVEEKGDLLYWKVEKTDGTTVTIEVNKKDANQY</sequence>
<proteinExistence type="predicted"/>
<dbReference type="STRING" id="180332.GCA_000797495_03443"/>
<dbReference type="Pfam" id="PF14697">
    <property type="entry name" value="Fer4_21"/>
    <property type="match status" value="1"/>
</dbReference>
<dbReference type="GO" id="GO:0051539">
    <property type="term" value="F:4 iron, 4 sulfur cluster binding"/>
    <property type="evidence" value="ECO:0007669"/>
    <property type="project" value="UniProtKB-KW"/>
</dbReference>
<keyword evidence="6" id="KW-0408">Iron</keyword>
<evidence type="ECO:0000313" key="10">
    <source>
        <dbReference type="Proteomes" id="UP000306509"/>
    </source>
</evidence>
<dbReference type="PANTHER" id="PTHR43687">
    <property type="entry name" value="ADENYLYLSULFATE REDUCTASE, BETA SUBUNIT"/>
    <property type="match status" value="1"/>
</dbReference>
<evidence type="ECO:0000256" key="4">
    <source>
        <dbReference type="ARBA" id="ARBA00022737"/>
    </source>
</evidence>
<dbReference type="GO" id="GO:0046872">
    <property type="term" value="F:metal ion binding"/>
    <property type="evidence" value="ECO:0007669"/>
    <property type="project" value="UniProtKB-KW"/>
</dbReference>
<dbReference type="EMBL" id="QGQD01000104">
    <property type="protein sequence ID" value="TLC98112.1"/>
    <property type="molecule type" value="Genomic_DNA"/>
</dbReference>
<dbReference type="InterPro" id="IPR017900">
    <property type="entry name" value="4Fe4S_Fe_S_CS"/>
</dbReference>
<evidence type="ECO:0000256" key="5">
    <source>
        <dbReference type="ARBA" id="ARBA00022982"/>
    </source>
</evidence>
<evidence type="ECO:0000256" key="1">
    <source>
        <dbReference type="ARBA" id="ARBA00022448"/>
    </source>
</evidence>
<dbReference type="InterPro" id="IPR017896">
    <property type="entry name" value="4Fe4S_Fe-S-bd"/>
</dbReference>
<dbReference type="Proteomes" id="UP000306509">
    <property type="component" value="Unassembled WGS sequence"/>
</dbReference>
<comment type="caution">
    <text evidence="9">The sequence shown here is derived from an EMBL/GenBank/DDBJ whole genome shotgun (WGS) entry which is preliminary data.</text>
</comment>
<keyword evidence="2" id="KW-0004">4Fe-4S</keyword>
<keyword evidence="7" id="KW-0411">Iron-sulfur</keyword>
<evidence type="ECO:0000256" key="3">
    <source>
        <dbReference type="ARBA" id="ARBA00022723"/>
    </source>
</evidence>